<dbReference type="OrthoDB" id="49395at2759"/>
<evidence type="ECO:0000313" key="1">
    <source>
        <dbReference type="EMBL" id="EYC08057.1"/>
    </source>
</evidence>
<organism evidence="1 2">
    <name type="scientific">Ancylostoma ceylanicum</name>
    <dbReference type="NCBI Taxonomy" id="53326"/>
    <lineage>
        <taxon>Eukaryota</taxon>
        <taxon>Metazoa</taxon>
        <taxon>Ecdysozoa</taxon>
        <taxon>Nematoda</taxon>
        <taxon>Chromadorea</taxon>
        <taxon>Rhabditida</taxon>
        <taxon>Rhabditina</taxon>
        <taxon>Rhabditomorpha</taxon>
        <taxon>Strongyloidea</taxon>
        <taxon>Ancylostomatidae</taxon>
        <taxon>Ancylostomatinae</taxon>
        <taxon>Ancylostoma</taxon>
    </lineage>
</organism>
<keyword evidence="2" id="KW-1185">Reference proteome</keyword>
<dbReference type="AlphaFoldDB" id="A0A016TZS6"/>
<comment type="caution">
    <text evidence="1">The sequence shown here is derived from an EMBL/GenBank/DDBJ whole genome shotgun (WGS) entry which is preliminary data.</text>
</comment>
<reference evidence="2" key="1">
    <citation type="journal article" date="2015" name="Nat. Genet.">
        <title>The genome and transcriptome of the zoonotic hookworm Ancylostoma ceylanicum identify infection-specific gene families.</title>
        <authorList>
            <person name="Schwarz E.M."/>
            <person name="Hu Y."/>
            <person name="Antoshechkin I."/>
            <person name="Miller M.M."/>
            <person name="Sternberg P.W."/>
            <person name="Aroian R.V."/>
        </authorList>
    </citation>
    <scope>NUCLEOTIDE SEQUENCE</scope>
    <source>
        <strain evidence="2">HY135</strain>
    </source>
</reference>
<protein>
    <submittedName>
        <fullName evidence="1">Uncharacterized protein</fullName>
    </submittedName>
</protein>
<sequence length="69" mass="8294">MSCSNSSTLLPWVSSYSFCRAFSNCPSRLSRSCRSSEFCNAKFRHHPEKDFCIKWDDWQQKELFWMLME</sequence>
<evidence type="ECO:0000313" key="2">
    <source>
        <dbReference type="Proteomes" id="UP000024635"/>
    </source>
</evidence>
<accession>A0A016TZS6</accession>
<proteinExistence type="predicted"/>
<dbReference type="EMBL" id="JARK01001404">
    <property type="protein sequence ID" value="EYC08057.1"/>
    <property type="molecule type" value="Genomic_DNA"/>
</dbReference>
<dbReference type="Proteomes" id="UP000024635">
    <property type="component" value="Unassembled WGS sequence"/>
</dbReference>
<gene>
    <name evidence="1" type="primary">Acey_s0068.g272</name>
    <name evidence="1" type="ORF">Y032_0068g272</name>
</gene>
<name>A0A016TZS6_9BILA</name>